<accession>A0A3M2M7S8</accession>
<sequence>MTSEHATPADAAAELRAAVRAVESGERPAASFFNRPEPPKPPKPAQRGGPRPPAAEAGPVAVPEGLPALLAA</sequence>
<feature type="region of interest" description="Disordered" evidence="1">
    <location>
        <begin position="20"/>
        <end position="72"/>
    </location>
</feature>
<protein>
    <submittedName>
        <fullName evidence="2">Exodeoxyribonuclease V</fullName>
    </submittedName>
</protein>
<name>A0A3M2M7S8_9ACTN</name>
<evidence type="ECO:0000313" key="3">
    <source>
        <dbReference type="Proteomes" id="UP000278673"/>
    </source>
</evidence>
<organism evidence="2 3">
    <name type="scientific">Streptomyces triticirhizae</name>
    <dbReference type="NCBI Taxonomy" id="2483353"/>
    <lineage>
        <taxon>Bacteria</taxon>
        <taxon>Bacillati</taxon>
        <taxon>Actinomycetota</taxon>
        <taxon>Actinomycetes</taxon>
        <taxon>Kitasatosporales</taxon>
        <taxon>Streptomycetaceae</taxon>
        <taxon>Streptomyces</taxon>
    </lineage>
</organism>
<evidence type="ECO:0000313" key="2">
    <source>
        <dbReference type="EMBL" id="RMI44605.1"/>
    </source>
</evidence>
<feature type="compositionally biased region" description="Low complexity" evidence="1">
    <location>
        <begin position="45"/>
        <end position="64"/>
    </location>
</feature>
<dbReference type="Proteomes" id="UP000278673">
    <property type="component" value="Unassembled WGS sequence"/>
</dbReference>
<gene>
    <name evidence="2" type="ORF">EBN88_05205</name>
</gene>
<feature type="non-terminal residue" evidence="2">
    <location>
        <position position="72"/>
    </location>
</feature>
<comment type="caution">
    <text evidence="2">The sequence shown here is derived from an EMBL/GenBank/DDBJ whole genome shotgun (WGS) entry which is preliminary data.</text>
</comment>
<proteinExistence type="predicted"/>
<dbReference type="AlphaFoldDB" id="A0A3M2M7S8"/>
<evidence type="ECO:0000256" key="1">
    <source>
        <dbReference type="SAM" id="MobiDB-lite"/>
    </source>
</evidence>
<dbReference type="EMBL" id="RFFJ01000015">
    <property type="protein sequence ID" value="RMI44605.1"/>
    <property type="molecule type" value="Genomic_DNA"/>
</dbReference>
<reference evidence="2 3" key="1">
    <citation type="submission" date="2018-10" db="EMBL/GenBank/DDBJ databases">
        <title>Isolation, diversity and antifungal activity of actinobacteria from wheat.</title>
        <authorList>
            <person name="Han C."/>
        </authorList>
    </citation>
    <scope>NUCLEOTIDE SEQUENCE [LARGE SCALE GENOMIC DNA]</scope>
    <source>
        <strain evidence="2 3">NEAU-YY642</strain>
    </source>
</reference>
<keyword evidence="3" id="KW-1185">Reference proteome</keyword>